<name>Q39S76_GEOMG</name>
<dbReference type="SMART" id="SM00065">
    <property type="entry name" value="GAF"/>
    <property type="match status" value="1"/>
</dbReference>
<dbReference type="SUPFAM" id="SSF55781">
    <property type="entry name" value="GAF domain-like"/>
    <property type="match status" value="1"/>
</dbReference>
<keyword evidence="3" id="KW-1185">Reference proteome</keyword>
<reference evidence="2 3" key="2">
    <citation type="journal article" date="2009" name="BMC Microbiol.">
        <title>The genome sequence of Geobacter metallireducens: features of metabolism, physiology and regulation common and dissimilar to Geobacter sulfurreducens.</title>
        <authorList>
            <person name="Aklujkar M."/>
            <person name="Krushkal J."/>
            <person name="DiBartolo G."/>
            <person name="Lapidus A."/>
            <person name="Land M.L."/>
            <person name="Lovley D.R."/>
        </authorList>
    </citation>
    <scope>NUCLEOTIDE SEQUENCE [LARGE SCALE GENOMIC DNA]</scope>
    <source>
        <strain evidence="3">ATCC 53774 / DSM 7210 / GS-15</strain>
    </source>
</reference>
<dbReference type="InterPro" id="IPR029016">
    <property type="entry name" value="GAF-like_dom_sf"/>
</dbReference>
<reference evidence="2 3" key="1">
    <citation type="submission" date="2005-10" db="EMBL/GenBank/DDBJ databases">
        <title>Complete sequence of Geobacter metallireducens GS-15.</title>
        <authorList>
            <consortium name="US DOE Joint Genome Institute"/>
            <person name="Copeland A."/>
            <person name="Lucas S."/>
            <person name="Lapidus A."/>
            <person name="Barry K."/>
            <person name="Detter J.C."/>
            <person name="Glavina T."/>
            <person name="Hammon N."/>
            <person name="Israni S."/>
            <person name="Pitluck S."/>
            <person name="Di Bartolo G."/>
            <person name="Chain P."/>
            <person name="Schmutz J."/>
            <person name="Larimer F."/>
            <person name="Land M."/>
            <person name="Kyrpides N."/>
            <person name="Ivanova N."/>
            <person name="Richardson P."/>
        </authorList>
    </citation>
    <scope>NUCLEOTIDE SEQUENCE [LARGE SCALE GENOMIC DNA]</scope>
    <source>
        <strain evidence="3">ATCC 53774 / DSM 7210 / GS-15</strain>
    </source>
</reference>
<dbReference type="STRING" id="269799.Gmet_2680"/>
<evidence type="ECO:0000313" key="2">
    <source>
        <dbReference type="EMBL" id="ABB32898.1"/>
    </source>
</evidence>
<dbReference type="Gene3D" id="3.30.450.40">
    <property type="match status" value="1"/>
</dbReference>
<dbReference type="eggNOG" id="COG3605">
    <property type="taxonomic scope" value="Bacteria"/>
</dbReference>
<feature type="domain" description="GAF" evidence="1">
    <location>
        <begin position="93"/>
        <end position="238"/>
    </location>
</feature>
<dbReference type="AlphaFoldDB" id="Q39S76"/>
<evidence type="ECO:0000259" key="1">
    <source>
        <dbReference type="SMART" id="SM00065"/>
    </source>
</evidence>
<dbReference type="EMBL" id="CP000148">
    <property type="protein sequence ID" value="ABB32898.1"/>
    <property type="molecule type" value="Genomic_DNA"/>
</dbReference>
<evidence type="ECO:0000313" key="3">
    <source>
        <dbReference type="Proteomes" id="UP000007073"/>
    </source>
</evidence>
<dbReference type="KEGG" id="gme:Gmet_2680"/>
<proteinExistence type="predicted"/>
<gene>
    <name evidence="2" type="ordered locus">Gmet_2680</name>
</gene>
<accession>Q39S76</accession>
<dbReference type="HOGENOM" id="CLU_1150563_0_0_7"/>
<dbReference type="Pfam" id="PF13185">
    <property type="entry name" value="GAF_2"/>
    <property type="match status" value="1"/>
</dbReference>
<protein>
    <submittedName>
        <fullName evidence="2">GAF domain protein, putative</fullName>
    </submittedName>
</protein>
<sequence length="245" mass="27546">MHMVRCRKCGRVMKSERIDPYRVKLSCVCGFSDFRAVPDKAKTVNPFYQKASLTPFVESEKGKMVLTMQRANREHLEIISLEEISMLVSSDFNLPEVLQHVTKKVAGQLKVSVCSIYLREGDDLVLAATHGFDPAFIGKIRLRIGEGITGTVAKEGSHISLTHASRDSRYKHFSELQEEKYNSMLSFPISDKKEVYGVINLNTTSIKSFQEDEIYFVSIIANLILTAIKLRQQVATGKKALQPSA</sequence>
<organism evidence="2 3">
    <name type="scientific">Geobacter metallireducens (strain ATCC 53774 / DSM 7210 / GS-15)</name>
    <dbReference type="NCBI Taxonomy" id="269799"/>
    <lineage>
        <taxon>Bacteria</taxon>
        <taxon>Pseudomonadati</taxon>
        <taxon>Thermodesulfobacteriota</taxon>
        <taxon>Desulfuromonadia</taxon>
        <taxon>Geobacterales</taxon>
        <taxon>Geobacteraceae</taxon>
        <taxon>Geobacter</taxon>
    </lineage>
</organism>
<dbReference type="InterPro" id="IPR003018">
    <property type="entry name" value="GAF"/>
</dbReference>
<dbReference type="Proteomes" id="UP000007073">
    <property type="component" value="Chromosome"/>
</dbReference>